<dbReference type="InterPro" id="IPR015947">
    <property type="entry name" value="PUA-like_sf"/>
</dbReference>
<name>A0A7W9YM89_9ACTN</name>
<proteinExistence type="predicted"/>
<dbReference type="CDD" id="cd06553">
    <property type="entry name" value="ASCH_Ef3133_like"/>
    <property type="match status" value="1"/>
</dbReference>
<evidence type="ECO:0000313" key="3">
    <source>
        <dbReference type="Proteomes" id="UP000546642"/>
    </source>
</evidence>
<gene>
    <name evidence="2" type="ORF">HNR23_004226</name>
</gene>
<evidence type="ECO:0000313" key="2">
    <source>
        <dbReference type="EMBL" id="MBB6174166.1"/>
    </source>
</evidence>
<feature type="domain" description="ASCH" evidence="1">
    <location>
        <begin position="17"/>
        <end position="145"/>
    </location>
</feature>
<dbReference type="SMART" id="SM01022">
    <property type="entry name" value="ASCH"/>
    <property type="match status" value="1"/>
</dbReference>
<evidence type="ECO:0000259" key="1">
    <source>
        <dbReference type="SMART" id="SM01022"/>
    </source>
</evidence>
<sequence length="152" mass="16235">MTFASTMRFALATLPRAEFGAPGPMRDGLVAAILDGRKTATASLLADYEAAGEPLPQTGDQALLVDSAGHPVAVIETIDMCVVPLGEVDEAHAAAEGEGHRTVAEWRAAHEEFWRREAARVEPPPPHGVTLDDATQVVLERFRVQAVLRSGD</sequence>
<dbReference type="AlphaFoldDB" id="A0A7W9YM89"/>
<dbReference type="PIRSF" id="PIRSF021320">
    <property type="entry name" value="DUF984"/>
    <property type="match status" value="1"/>
</dbReference>
<dbReference type="InterPro" id="IPR009326">
    <property type="entry name" value="DUF984"/>
</dbReference>
<dbReference type="EMBL" id="JACHDS010000001">
    <property type="protein sequence ID" value="MBB6174166.1"/>
    <property type="molecule type" value="Genomic_DNA"/>
</dbReference>
<keyword evidence="3" id="KW-1185">Reference proteome</keyword>
<dbReference type="PANTHER" id="PTHR39203">
    <property type="entry name" value="CYTOPLASMIC PROTEIN-RELATED"/>
    <property type="match status" value="1"/>
</dbReference>
<protein>
    <submittedName>
        <fullName evidence="2">Uncharacterized protein YhfF</fullName>
    </submittedName>
</protein>
<accession>A0A7W9YM89</accession>
<dbReference type="Proteomes" id="UP000546642">
    <property type="component" value="Unassembled WGS sequence"/>
</dbReference>
<reference evidence="2 3" key="1">
    <citation type="submission" date="2020-08" db="EMBL/GenBank/DDBJ databases">
        <title>Sequencing the genomes of 1000 actinobacteria strains.</title>
        <authorList>
            <person name="Klenk H.-P."/>
        </authorList>
    </citation>
    <scope>NUCLEOTIDE SEQUENCE [LARGE SCALE GENOMIC DNA]</scope>
    <source>
        <strain evidence="2 3">DSM 46659</strain>
    </source>
</reference>
<dbReference type="Gene3D" id="3.10.400.10">
    <property type="entry name" value="Sulfate adenylyltransferase"/>
    <property type="match status" value="1"/>
</dbReference>
<dbReference type="PANTHER" id="PTHR39203:SF1">
    <property type="entry name" value="CYTOPLASMIC PROTEIN"/>
    <property type="match status" value="1"/>
</dbReference>
<dbReference type="Pfam" id="PF04266">
    <property type="entry name" value="ASCH"/>
    <property type="match status" value="1"/>
</dbReference>
<dbReference type="InterPro" id="IPR007374">
    <property type="entry name" value="ASCH_domain"/>
</dbReference>
<comment type="caution">
    <text evidence="2">The sequence shown here is derived from an EMBL/GenBank/DDBJ whole genome shotgun (WGS) entry which is preliminary data.</text>
</comment>
<organism evidence="2 3">
    <name type="scientific">Nocardiopsis mwathae</name>
    <dbReference type="NCBI Taxonomy" id="1472723"/>
    <lineage>
        <taxon>Bacteria</taxon>
        <taxon>Bacillati</taxon>
        <taxon>Actinomycetota</taxon>
        <taxon>Actinomycetes</taxon>
        <taxon>Streptosporangiales</taxon>
        <taxon>Nocardiopsidaceae</taxon>
        <taxon>Nocardiopsis</taxon>
    </lineage>
</organism>
<dbReference type="SUPFAM" id="SSF88697">
    <property type="entry name" value="PUA domain-like"/>
    <property type="match status" value="1"/>
</dbReference>
<dbReference type="RefSeq" id="WP_184078034.1">
    <property type="nucleotide sequence ID" value="NZ_JACHDS010000001.1"/>
</dbReference>